<organism evidence="3 4">
    <name type="scientific">Flemingia macrophylla</name>
    <dbReference type="NCBI Taxonomy" id="520843"/>
    <lineage>
        <taxon>Eukaryota</taxon>
        <taxon>Viridiplantae</taxon>
        <taxon>Streptophyta</taxon>
        <taxon>Embryophyta</taxon>
        <taxon>Tracheophyta</taxon>
        <taxon>Spermatophyta</taxon>
        <taxon>Magnoliopsida</taxon>
        <taxon>eudicotyledons</taxon>
        <taxon>Gunneridae</taxon>
        <taxon>Pentapetalae</taxon>
        <taxon>rosids</taxon>
        <taxon>fabids</taxon>
        <taxon>Fabales</taxon>
        <taxon>Fabaceae</taxon>
        <taxon>Papilionoideae</taxon>
        <taxon>50 kb inversion clade</taxon>
        <taxon>NPAAA clade</taxon>
        <taxon>indigoferoid/millettioid clade</taxon>
        <taxon>Phaseoleae</taxon>
        <taxon>Flemingia</taxon>
    </lineage>
</organism>
<sequence length="456" mass="52289">MTGHIEWFYEIDMSTKRKISFADGRAVMAEGIGKIAIRREDGRKIIISEVLYVPQMKSILLSLGQLLEKGYSVNMKDNHMEVIDNNRNTILKVLVSKNRTFKVGVSALENKCLTAQVDDEVWKWHKRFGHMNFASLNLLQRKNMVLGLPPISEPKKVCGRCCEGKQPRKSYKSSIPTRASLNLEVIHSDVCGPFEIKSHGGNLYFVSFIDDLTKKMWIYFLQRKSEAFGVFKEFKMLVEKQCGNPIKTLRTDGGGEYTSLEFEKFCKDEGIVHDVIAPYTPQHNGTAERRNIILLNMVRCMLREKHLPNEFWVEAMCTTTYILNRCPTKRLETITPEEAWSGFKPSVKHVRIFGSLCYKHVPEHNRRKLDSRSQAMVLVGYHSTGAYKLFDPIQRRVVISNDVVVDETKEWDWTDAVEKEVVETVVVQLDSDQNQDTAEQGGSIQVVGDVEQMMCH</sequence>
<dbReference type="InterPro" id="IPR012337">
    <property type="entry name" value="RNaseH-like_sf"/>
</dbReference>
<dbReference type="Proteomes" id="UP001603857">
    <property type="component" value="Unassembled WGS sequence"/>
</dbReference>
<dbReference type="InterPro" id="IPR054722">
    <property type="entry name" value="PolX-like_BBD"/>
</dbReference>
<keyword evidence="1" id="KW-0645">Protease</keyword>
<dbReference type="Gene3D" id="3.30.420.10">
    <property type="entry name" value="Ribonuclease H-like superfamily/Ribonuclease H"/>
    <property type="match status" value="1"/>
</dbReference>
<dbReference type="InterPro" id="IPR001584">
    <property type="entry name" value="Integrase_cat-core"/>
</dbReference>
<dbReference type="PROSITE" id="PS50994">
    <property type="entry name" value="INTEGRASE"/>
    <property type="match status" value="1"/>
</dbReference>
<proteinExistence type="predicted"/>
<comment type="caution">
    <text evidence="3">The sequence shown here is derived from an EMBL/GenBank/DDBJ whole genome shotgun (WGS) entry which is preliminary data.</text>
</comment>
<evidence type="ECO:0000313" key="4">
    <source>
        <dbReference type="Proteomes" id="UP001603857"/>
    </source>
</evidence>
<evidence type="ECO:0000256" key="1">
    <source>
        <dbReference type="ARBA" id="ARBA00022670"/>
    </source>
</evidence>
<evidence type="ECO:0000313" key="3">
    <source>
        <dbReference type="EMBL" id="KAL2342497.1"/>
    </source>
</evidence>
<dbReference type="InterPro" id="IPR036397">
    <property type="entry name" value="RNaseH_sf"/>
</dbReference>
<reference evidence="3 4" key="1">
    <citation type="submission" date="2024-08" db="EMBL/GenBank/DDBJ databases">
        <title>Insights into the chromosomal genome structure of Flemingia macrophylla.</title>
        <authorList>
            <person name="Ding Y."/>
            <person name="Zhao Y."/>
            <person name="Bi W."/>
            <person name="Wu M."/>
            <person name="Zhao G."/>
            <person name="Gong Y."/>
            <person name="Li W."/>
            <person name="Zhang P."/>
        </authorList>
    </citation>
    <scope>NUCLEOTIDE SEQUENCE [LARGE SCALE GENOMIC DNA]</scope>
    <source>
        <strain evidence="3">DYQJB</strain>
        <tissue evidence="3">Leaf</tissue>
    </source>
</reference>
<dbReference type="Pfam" id="PF00665">
    <property type="entry name" value="rve"/>
    <property type="match status" value="1"/>
</dbReference>
<dbReference type="InterPro" id="IPR039537">
    <property type="entry name" value="Retrotran_Ty1/copia-like"/>
</dbReference>
<accession>A0ABD1N3X3</accession>
<protein>
    <recommendedName>
        <fullName evidence="2">Integrase catalytic domain-containing protein</fullName>
    </recommendedName>
</protein>
<dbReference type="Pfam" id="PF13976">
    <property type="entry name" value="gag_pre-integrs"/>
    <property type="match status" value="1"/>
</dbReference>
<dbReference type="InterPro" id="IPR057670">
    <property type="entry name" value="SH3_retrovirus"/>
</dbReference>
<gene>
    <name evidence="3" type="ORF">Fmac_003782</name>
</gene>
<dbReference type="GO" id="GO:0008233">
    <property type="term" value="F:peptidase activity"/>
    <property type="evidence" value="ECO:0007669"/>
    <property type="project" value="UniProtKB-KW"/>
</dbReference>
<keyword evidence="1" id="KW-0378">Hydrolase</keyword>
<dbReference type="GO" id="GO:0006508">
    <property type="term" value="P:proteolysis"/>
    <property type="evidence" value="ECO:0007669"/>
    <property type="project" value="UniProtKB-KW"/>
</dbReference>
<dbReference type="PANTHER" id="PTHR42648:SF18">
    <property type="entry name" value="RETROTRANSPOSON, UNCLASSIFIED-LIKE PROTEIN"/>
    <property type="match status" value="1"/>
</dbReference>
<dbReference type="Pfam" id="PF22936">
    <property type="entry name" value="Pol_BBD"/>
    <property type="match status" value="1"/>
</dbReference>
<name>A0ABD1N3X3_9FABA</name>
<dbReference type="PANTHER" id="PTHR42648">
    <property type="entry name" value="TRANSPOSASE, PUTATIVE-RELATED"/>
    <property type="match status" value="1"/>
</dbReference>
<dbReference type="SUPFAM" id="SSF53098">
    <property type="entry name" value="Ribonuclease H-like"/>
    <property type="match status" value="1"/>
</dbReference>
<keyword evidence="4" id="KW-1185">Reference proteome</keyword>
<feature type="domain" description="Integrase catalytic" evidence="2">
    <location>
        <begin position="172"/>
        <end position="344"/>
    </location>
</feature>
<dbReference type="AlphaFoldDB" id="A0ABD1N3X3"/>
<dbReference type="Pfam" id="PF25597">
    <property type="entry name" value="SH3_retrovirus"/>
    <property type="match status" value="1"/>
</dbReference>
<dbReference type="InterPro" id="IPR025724">
    <property type="entry name" value="GAG-pre-integrase_dom"/>
</dbReference>
<dbReference type="EMBL" id="JBGMDY010000002">
    <property type="protein sequence ID" value="KAL2342497.1"/>
    <property type="molecule type" value="Genomic_DNA"/>
</dbReference>
<evidence type="ECO:0000259" key="2">
    <source>
        <dbReference type="PROSITE" id="PS50994"/>
    </source>
</evidence>